<protein>
    <submittedName>
        <fullName evidence="1">Uncharacterized protein</fullName>
    </submittedName>
</protein>
<organism evidence="1 2">
    <name type="scientific">Streptomyces machairae</name>
    <dbReference type="NCBI Taxonomy" id="3134109"/>
    <lineage>
        <taxon>Bacteria</taxon>
        <taxon>Bacillati</taxon>
        <taxon>Actinomycetota</taxon>
        <taxon>Actinomycetes</taxon>
        <taxon>Kitasatosporales</taxon>
        <taxon>Streptomycetaceae</taxon>
        <taxon>Streptomyces</taxon>
    </lineage>
</organism>
<comment type="caution">
    <text evidence="1">The sequence shown here is derived from an EMBL/GenBank/DDBJ whole genome shotgun (WGS) entry which is preliminary data.</text>
</comment>
<dbReference type="Proteomes" id="UP001376459">
    <property type="component" value="Unassembled WGS sequence"/>
</dbReference>
<keyword evidence="2" id="KW-1185">Reference proteome</keyword>
<reference evidence="1 2" key="1">
    <citation type="submission" date="2024-03" db="EMBL/GenBank/DDBJ databases">
        <title>Novel Streptomyces species of biotechnological and ecological value are a feature of Machair soil.</title>
        <authorList>
            <person name="Prole J.R."/>
            <person name="Goodfellow M."/>
            <person name="Allenby N."/>
            <person name="Ward A.C."/>
        </authorList>
    </citation>
    <scope>NUCLEOTIDE SEQUENCE [LARGE SCALE GENOMIC DNA]</scope>
    <source>
        <strain evidence="1 2">MS1.AVA.1</strain>
    </source>
</reference>
<dbReference type="EMBL" id="JBBKAK010000001">
    <property type="protein sequence ID" value="MEJ8672767.1"/>
    <property type="molecule type" value="Genomic_DNA"/>
</dbReference>
<sequence>MAGRRVLFLRTFRNDDTNFVIVNSLALALDEEDRIEVVGDHRDRQLATEHWQRAFGLHSQPESRIDFIVSTRTDWRRKVMERIHAADVIVLFISPKDLDFPEFPFSQSRSEIGGAGDWERFMREPMTRPLTGQGLLHEIAYLNRLQRLPHTVVVCDAKFQPTLDDLIVLGGMIGYAVDMAGNFITPKLTATDKQVGHLRKAFRGVTYQRADPNCPILPLLADAVRDALAEMAATGSTRHLPPWKLEDLTGPSPEPRRLPPDNELKIIAFSDVEKVFFIPSGEFIQIEDQEMRRILNRTAVRTGCPYCRAPIEKMFFYTRGLTRLGLGNASGENDWPNAKCQVCGSKSSLFGEDMLAPQ</sequence>
<gene>
    <name evidence="1" type="ORF">WKI71_43720</name>
</gene>
<evidence type="ECO:0000313" key="2">
    <source>
        <dbReference type="Proteomes" id="UP001376459"/>
    </source>
</evidence>
<accession>A0ABU8UV84</accession>
<evidence type="ECO:0000313" key="1">
    <source>
        <dbReference type="EMBL" id="MEJ8672767.1"/>
    </source>
</evidence>
<name>A0ABU8UV84_9ACTN</name>
<proteinExistence type="predicted"/>